<sequence length="24" mass="2480">VSIATNLAPPVVAVLVTKEPGAWF</sequence>
<feature type="non-terminal residue" evidence="1">
    <location>
        <position position="24"/>
    </location>
</feature>
<proteinExistence type="predicted"/>
<gene>
    <name evidence="1" type="ORF">METZ01_LOCUS390760</name>
</gene>
<accession>A0A382UUH2</accession>
<feature type="non-terminal residue" evidence="1">
    <location>
        <position position="1"/>
    </location>
</feature>
<dbReference type="AlphaFoldDB" id="A0A382UUH2"/>
<protein>
    <submittedName>
        <fullName evidence="1">Uncharacterized protein</fullName>
    </submittedName>
</protein>
<reference evidence="1" key="1">
    <citation type="submission" date="2018-05" db="EMBL/GenBank/DDBJ databases">
        <authorList>
            <person name="Lanie J.A."/>
            <person name="Ng W.-L."/>
            <person name="Kazmierczak K.M."/>
            <person name="Andrzejewski T.M."/>
            <person name="Davidsen T.M."/>
            <person name="Wayne K.J."/>
            <person name="Tettelin H."/>
            <person name="Glass J.I."/>
            <person name="Rusch D."/>
            <person name="Podicherti R."/>
            <person name="Tsui H.-C.T."/>
            <person name="Winkler M.E."/>
        </authorList>
    </citation>
    <scope>NUCLEOTIDE SEQUENCE</scope>
</reference>
<dbReference type="EMBL" id="UINC01146907">
    <property type="protein sequence ID" value="SVD37906.1"/>
    <property type="molecule type" value="Genomic_DNA"/>
</dbReference>
<name>A0A382UUH2_9ZZZZ</name>
<evidence type="ECO:0000313" key="1">
    <source>
        <dbReference type="EMBL" id="SVD37906.1"/>
    </source>
</evidence>
<organism evidence="1">
    <name type="scientific">marine metagenome</name>
    <dbReference type="NCBI Taxonomy" id="408172"/>
    <lineage>
        <taxon>unclassified sequences</taxon>
        <taxon>metagenomes</taxon>
        <taxon>ecological metagenomes</taxon>
    </lineage>
</organism>